<feature type="region of interest" description="Disordered" evidence="1">
    <location>
        <begin position="141"/>
        <end position="168"/>
    </location>
</feature>
<name>A0A511X6U3_9PROT</name>
<evidence type="ECO:0000313" key="2">
    <source>
        <dbReference type="EMBL" id="GEN58635.1"/>
    </source>
</evidence>
<evidence type="ECO:0000313" key="3">
    <source>
        <dbReference type="Proteomes" id="UP000321635"/>
    </source>
</evidence>
<dbReference type="Proteomes" id="UP000321635">
    <property type="component" value="Unassembled WGS sequence"/>
</dbReference>
<proteinExistence type="predicted"/>
<organism evidence="2 3">
    <name type="scientific">Acetobacter nitrogenifigens DSM 23921 = NBRC 105050</name>
    <dbReference type="NCBI Taxonomy" id="1120919"/>
    <lineage>
        <taxon>Bacteria</taxon>
        <taxon>Pseudomonadati</taxon>
        <taxon>Pseudomonadota</taxon>
        <taxon>Alphaproteobacteria</taxon>
        <taxon>Acetobacterales</taxon>
        <taxon>Acetobacteraceae</taxon>
        <taxon>Acetobacter</taxon>
    </lineage>
</organism>
<evidence type="ECO:0000256" key="1">
    <source>
        <dbReference type="SAM" id="MobiDB-lite"/>
    </source>
</evidence>
<gene>
    <name evidence="2" type="ORF">ANI02nite_05190</name>
</gene>
<comment type="caution">
    <text evidence="2">The sequence shown here is derived from an EMBL/GenBank/DDBJ whole genome shotgun (WGS) entry which is preliminary data.</text>
</comment>
<dbReference type="EMBL" id="BJYF01000001">
    <property type="protein sequence ID" value="GEN58635.1"/>
    <property type="molecule type" value="Genomic_DNA"/>
</dbReference>
<dbReference type="AlphaFoldDB" id="A0A511X6U3"/>
<keyword evidence="3" id="KW-1185">Reference proteome</keyword>
<protein>
    <submittedName>
        <fullName evidence="2">Uncharacterized protein</fullName>
    </submittedName>
</protein>
<feature type="compositionally biased region" description="Basic and acidic residues" evidence="1">
    <location>
        <begin position="158"/>
        <end position="168"/>
    </location>
</feature>
<reference evidence="2 3" key="1">
    <citation type="submission" date="2019-07" db="EMBL/GenBank/DDBJ databases">
        <title>Whole genome shotgun sequence of Acetobacter nitrogenifigens NBRC 105050.</title>
        <authorList>
            <person name="Hosoyama A."/>
            <person name="Uohara A."/>
            <person name="Ohji S."/>
            <person name="Ichikawa N."/>
        </authorList>
    </citation>
    <scope>NUCLEOTIDE SEQUENCE [LARGE SCALE GENOMIC DNA]</scope>
    <source>
        <strain evidence="2 3">NBRC 105050</strain>
    </source>
</reference>
<sequence length="168" mass="18706">MRHAGEEERRGQANKIDRVKIIEKSLPDRARCADNAEIVRGEVDDFRARVQLSYVRHEDRRQSRFNKYRVGVSNPTLQDAWLQETVEPKHGGFCEPQSRTIQAERMPEPPLQIALHAVGKFDAVGDGGEVGSCVATMLGQATEAGGEEPRAASASKFPRNEMHARLTA</sequence>
<accession>A0A511X6U3</accession>